<dbReference type="InterPro" id="IPR001012">
    <property type="entry name" value="UBX_dom"/>
</dbReference>
<dbReference type="PROSITE" id="PS50033">
    <property type="entry name" value="UBX"/>
    <property type="match status" value="1"/>
</dbReference>
<feature type="compositionally biased region" description="Acidic residues" evidence="1">
    <location>
        <begin position="323"/>
        <end position="339"/>
    </location>
</feature>
<dbReference type="SMART" id="SM00726">
    <property type="entry name" value="UIM"/>
    <property type="match status" value="2"/>
</dbReference>
<dbReference type="InterPro" id="IPR050730">
    <property type="entry name" value="UBX_domain-protein"/>
</dbReference>
<feature type="region of interest" description="Disordered" evidence="1">
    <location>
        <begin position="361"/>
        <end position="390"/>
    </location>
</feature>
<dbReference type="SMART" id="SM00166">
    <property type="entry name" value="UBX"/>
    <property type="match status" value="1"/>
</dbReference>
<gene>
    <name evidence="3" type="ORF">M6B38_375695</name>
</gene>
<feature type="domain" description="UBX" evidence="2">
    <location>
        <begin position="523"/>
        <end position="601"/>
    </location>
</feature>
<dbReference type="InterPro" id="IPR029071">
    <property type="entry name" value="Ubiquitin-like_domsf"/>
</dbReference>
<dbReference type="SUPFAM" id="SSF54236">
    <property type="entry name" value="Ubiquitin-like"/>
    <property type="match status" value="1"/>
</dbReference>
<reference evidence="3" key="2">
    <citation type="submission" date="2023-04" db="EMBL/GenBank/DDBJ databases">
        <authorList>
            <person name="Bruccoleri R.E."/>
            <person name="Oakeley E.J."/>
            <person name="Faust A.-M."/>
            <person name="Dessus-Babus S."/>
            <person name="Altorfer M."/>
            <person name="Burckhardt D."/>
            <person name="Oertli M."/>
            <person name="Naumann U."/>
            <person name="Petersen F."/>
            <person name="Wong J."/>
        </authorList>
    </citation>
    <scope>NUCLEOTIDE SEQUENCE</scope>
    <source>
        <strain evidence="3">GSM-AAB239-AS_SAM_17_03QT</strain>
        <tissue evidence="3">Leaf</tissue>
    </source>
</reference>
<dbReference type="Pfam" id="PF00789">
    <property type="entry name" value="UBX"/>
    <property type="match status" value="1"/>
</dbReference>
<dbReference type="PANTHER" id="PTHR23322:SF93">
    <property type="entry name" value="UBX DOMAIN-CONTAINING PROTEIN 8"/>
    <property type="match status" value="1"/>
</dbReference>
<dbReference type="Pfam" id="PF14555">
    <property type="entry name" value="UBA_4"/>
    <property type="match status" value="1"/>
</dbReference>
<organism evidence="3 4">
    <name type="scientific">Iris pallida</name>
    <name type="common">Sweet iris</name>
    <dbReference type="NCBI Taxonomy" id="29817"/>
    <lineage>
        <taxon>Eukaryota</taxon>
        <taxon>Viridiplantae</taxon>
        <taxon>Streptophyta</taxon>
        <taxon>Embryophyta</taxon>
        <taxon>Tracheophyta</taxon>
        <taxon>Spermatophyta</taxon>
        <taxon>Magnoliopsida</taxon>
        <taxon>Liliopsida</taxon>
        <taxon>Asparagales</taxon>
        <taxon>Iridaceae</taxon>
        <taxon>Iridoideae</taxon>
        <taxon>Irideae</taxon>
        <taxon>Iris</taxon>
    </lineage>
</organism>
<evidence type="ECO:0000256" key="1">
    <source>
        <dbReference type="SAM" id="MobiDB-lite"/>
    </source>
</evidence>
<dbReference type="EMBL" id="JANAVB010021600">
    <property type="protein sequence ID" value="KAJ6825348.1"/>
    <property type="molecule type" value="Genomic_DNA"/>
</dbReference>
<name>A0AAX6GAU2_IRIPA</name>
<evidence type="ECO:0000259" key="2">
    <source>
        <dbReference type="PROSITE" id="PS50033"/>
    </source>
</evidence>
<feature type="region of interest" description="Disordered" evidence="1">
    <location>
        <begin position="480"/>
        <end position="504"/>
    </location>
</feature>
<dbReference type="AlphaFoldDB" id="A0AAX6GAU2"/>
<dbReference type="InterPro" id="IPR003903">
    <property type="entry name" value="UIM_dom"/>
</dbReference>
<dbReference type="SUPFAM" id="SSF46934">
    <property type="entry name" value="UBA-like"/>
    <property type="match status" value="1"/>
</dbReference>
<dbReference type="Gene3D" id="1.10.8.10">
    <property type="entry name" value="DNA helicase RuvA subunit, C-terminal domain"/>
    <property type="match status" value="1"/>
</dbReference>
<feature type="region of interest" description="Disordered" evidence="1">
    <location>
        <begin position="131"/>
        <end position="150"/>
    </location>
</feature>
<dbReference type="InterPro" id="IPR009060">
    <property type="entry name" value="UBA-like_sf"/>
</dbReference>
<feature type="compositionally biased region" description="Polar residues" evidence="1">
    <location>
        <begin position="361"/>
        <end position="377"/>
    </location>
</feature>
<feature type="compositionally biased region" description="Polar residues" evidence="1">
    <location>
        <begin position="300"/>
        <end position="319"/>
    </location>
</feature>
<dbReference type="Gene3D" id="3.10.20.90">
    <property type="entry name" value="Phosphatidylinositol 3-kinase Catalytic Subunit, Chain A, domain 1"/>
    <property type="match status" value="1"/>
</dbReference>
<dbReference type="CDD" id="cd01767">
    <property type="entry name" value="UBX"/>
    <property type="match status" value="1"/>
</dbReference>
<feature type="compositionally biased region" description="Basic and acidic residues" evidence="1">
    <location>
        <begin position="484"/>
        <end position="504"/>
    </location>
</feature>
<dbReference type="GO" id="GO:0043130">
    <property type="term" value="F:ubiquitin binding"/>
    <property type="evidence" value="ECO:0007669"/>
    <property type="project" value="TreeGrafter"/>
</dbReference>
<protein>
    <submittedName>
        <fullName evidence="3">Plant UBX domain-containing protein 8</fullName>
    </submittedName>
</protein>
<accession>A0AAX6GAU2</accession>
<feature type="compositionally biased region" description="Low complexity" evidence="1">
    <location>
        <begin position="280"/>
        <end position="289"/>
    </location>
</feature>
<evidence type="ECO:0000313" key="4">
    <source>
        <dbReference type="Proteomes" id="UP001140949"/>
    </source>
</evidence>
<keyword evidence="4" id="KW-1185">Reference proteome</keyword>
<dbReference type="PANTHER" id="PTHR23322">
    <property type="entry name" value="FAS-ASSOCIATED PROTEIN"/>
    <property type="match status" value="1"/>
</dbReference>
<feature type="region of interest" description="Disordered" evidence="1">
    <location>
        <begin position="223"/>
        <end position="259"/>
    </location>
</feature>
<feature type="region of interest" description="Disordered" evidence="1">
    <location>
        <begin position="278"/>
        <end position="339"/>
    </location>
</feature>
<comment type="caution">
    <text evidence="3">The sequence shown here is derived from an EMBL/GenBank/DDBJ whole genome shotgun (WGS) entry which is preliminary data.</text>
</comment>
<dbReference type="Proteomes" id="UP001140949">
    <property type="component" value="Unassembled WGS sequence"/>
</dbReference>
<dbReference type="CDD" id="cd14351">
    <property type="entry name" value="UBA_Ubx1_like"/>
    <property type="match status" value="1"/>
</dbReference>
<sequence length="605" mass="66463">MASPPQDAIDTFISITGASESIAIHRLQEHSGDLNAAVNAHFNEGDRQIARAPSVPAHQNDFMNIDDPMDVEPQVPSFPLLAAAARDLNPFALLNSRFGERFLGSGVNEFSSHEPRVSHPKDVRVIPIEVKDGNDQPSSSGLGPIIEDVTGSTPAYVPEVRGDVIIVDDDEDLPSGPVDRSAFDPTDVYFGRHTGPAVTPSVNVTEFNNDIEEEMIRAAIEASKRDAEESARPQFDAFDGSNPSKLEKKLPTPEDDELAHAVSLSMKTAEQERLLRELGVQDGDQSSKSSGKKVEDVERVTTSNRRQGFVTSNVGTSGKSVMEGDDPSDEEEAEDVEEEPLIRHRSGHIASGVVDAQVVNSPASSSQQQENGKQQPNGDVFPSNEWGGMSSEEHDEAVMLEAAIFGGIPDRSSYNFAYPPDALQSGLDRNSNFYPWVPRPGSPTLTAQRLLREQQDDEYLAALQADREKELKATQEAAAARQAALEREKHKEEEAHRKLIEEEEFERKLSAKQATLPQEPSSDNENSVTLLIRMPDGSRCGRRFLKSDRLQILFDYIDVGRLVKPGTYRLVRPYPRQTFTDGEGASTLAELGLTGKQEALFLELI</sequence>
<evidence type="ECO:0000313" key="3">
    <source>
        <dbReference type="EMBL" id="KAJ6825348.1"/>
    </source>
</evidence>
<proteinExistence type="predicted"/>
<reference evidence="3" key="1">
    <citation type="journal article" date="2023" name="GigaByte">
        <title>Genome assembly of the bearded iris, Iris pallida Lam.</title>
        <authorList>
            <person name="Bruccoleri R.E."/>
            <person name="Oakeley E.J."/>
            <person name="Faust A.M.E."/>
            <person name="Altorfer M."/>
            <person name="Dessus-Babus S."/>
            <person name="Burckhardt D."/>
            <person name="Oertli M."/>
            <person name="Naumann U."/>
            <person name="Petersen F."/>
            <person name="Wong J."/>
        </authorList>
    </citation>
    <scope>NUCLEOTIDE SEQUENCE</scope>
    <source>
        <strain evidence="3">GSM-AAB239-AS_SAM_17_03QT</strain>
    </source>
</reference>
<dbReference type="PROSITE" id="PS50330">
    <property type="entry name" value="UIM"/>
    <property type="match status" value="1"/>
</dbReference>